<evidence type="ECO:0000313" key="3">
    <source>
        <dbReference type="Proteomes" id="UP001396334"/>
    </source>
</evidence>
<evidence type="ECO:0000256" key="1">
    <source>
        <dbReference type="SAM" id="Phobius"/>
    </source>
</evidence>
<keyword evidence="3" id="KW-1185">Reference proteome</keyword>
<keyword evidence="1" id="KW-0812">Transmembrane</keyword>
<protein>
    <recommendedName>
        <fullName evidence="4">Transmembrane protein</fullName>
    </recommendedName>
</protein>
<sequence length="266" mass="29372">MSQFQPPAWNWKVVLKEEIKSTLGRIHRGMLEGTVVLPENGGSGCLLWFTDLIDMRYITNSGQVIYAKVAASELSQNGSTRHRAKASNRTSIIATTSALSAGVLIAVLTVVLFLRSKKNLKGKAIISFSIQYQKAWRWFCDGNSMELVADTMKRTCNPSEVQRSIQPKQTGFFNEIDLIKDTSSSSEVQKPACSNDLTITVGKMMQISCNCCVFFSSILLDMMVVNVILSRSVSKCSATHKKFYRGSNAVMVDWSSDSCLPTADLA</sequence>
<reference evidence="2 3" key="1">
    <citation type="journal article" date="2024" name="G3 (Bethesda)">
        <title>Genome assembly of Hibiscus sabdariffa L. provides insights into metabolisms of medicinal natural products.</title>
        <authorList>
            <person name="Kim T."/>
        </authorList>
    </citation>
    <scope>NUCLEOTIDE SEQUENCE [LARGE SCALE GENOMIC DNA]</scope>
    <source>
        <strain evidence="2">TK-2024</strain>
        <tissue evidence="2">Old leaves</tissue>
    </source>
</reference>
<dbReference type="Proteomes" id="UP001396334">
    <property type="component" value="Unassembled WGS sequence"/>
</dbReference>
<dbReference type="EMBL" id="JBBPBN010000030">
    <property type="protein sequence ID" value="KAK9005026.1"/>
    <property type="molecule type" value="Genomic_DNA"/>
</dbReference>
<name>A0ABR2QWF4_9ROSI</name>
<keyword evidence="1" id="KW-1133">Transmembrane helix</keyword>
<keyword evidence="1" id="KW-0472">Membrane</keyword>
<feature type="transmembrane region" description="Helical" evidence="1">
    <location>
        <begin position="92"/>
        <end position="114"/>
    </location>
</feature>
<proteinExistence type="predicted"/>
<evidence type="ECO:0008006" key="4">
    <source>
        <dbReference type="Google" id="ProtNLM"/>
    </source>
</evidence>
<feature type="transmembrane region" description="Helical" evidence="1">
    <location>
        <begin position="207"/>
        <end position="229"/>
    </location>
</feature>
<organism evidence="2 3">
    <name type="scientific">Hibiscus sabdariffa</name>
    <name type="common">roselle</name>
    <dbReference type="NCBI Taxonomy" id="183260"/>
    <lineage>
        <taxon>Eukaryota</taxon>
        <taxon>Viridiplantae</taxon>
        <taxon>Streptophyta</taxon>
        <taxon>Embryophyta</taxon>
        <taxon>Tracheophyta</taxon>
        <taxon>Spermatophyta</taxon>
        <taxon>Magnoliopsida</taxon>
        <taxon>eudicotyledons</taxon>
        <taxon>Gunneridae</taxon>
        <taxon>Pentapetalae</taxon>
        <taxon>rosids</taxon>
        <taxon>malvids</taxon>
        <taxon>Malvales</taxon>
        <taxon>Malvaceae</taxon>
        <taxon>Malvoideae</taxon>
        <taxon>Hibiscus</taxon>
    </lineage>
</organism>
<comment type="caution">
    <text evidence="2">The sequence shown here is derived from an EMBL/GenBank/DDBJ whole genome shotgun (WGS) entry which is preliminary data.</text>
</comment>
<accession>A0ABR2QWF4</accession>
<evidence type="ECO:0000313" key="2">
    <source>
        <dbReference type="EMBL" id="KAK9005026.1"/>
    </source>
</evidence>
<gene>
    <name evidence="2" type="ORF">V6N11_042474</name>
</gene>